<reference evidence="1" key="1">
    <citation type="submission" date="2022-11" db="EMBL/GenBank/DDBJ databases">
        <authorList>
            <person name="Scott C."/>
            <person name="Bruce N."/>
        </authorList>
    </citation>
    <scope>NUCLEOTIDE SEQUENCE</scope>
</reference>
<dbReference type="Proteomes" id="UP000838763">
    <property type="component" value="Unassembled WGS sequence"/>
</dbReference>
<dbReference type="AlphaFoldDB" id="A0A9P1H0P8"/>
<dbReference type="Gene3D" id="3.30.420.40">
    <property type="match status" value="1"/>
</dbReference>
<dbReference type="EMBL" id="CALLCH030000007">
    <property type="protein sequence ID" value="CAI4213304.1"/>
    <property type="molecule type" value="Genomic_DNA"/>
</dbReference>
<dbReference type="OrthoDB" id="2963168at2759"/>
<evidence type="ECO:0000313" key="2">
    <source>
        <dbReference type="Proteomes" id="UP000838763"/>
    </source>
</evidence>
<proteinExistence type="predicted"/>
<sequence>MSFRRLTMSFHRLTVTFHRTRRIFLVPLHRLDLDLSYVSITAQRIPLKLSDIFVVQDWGGGESIPKVPSLFTYDPQGGGCWGHNIRENSVIIRWTKLELEVPRDTSDGNVPEHLIKSSPQIMTAYLTEVAKAVRADIEAKRSAATELLARFPIDLVITHPAEWDQRAKNTTFRAVNEAFRNYGAFPSLRTTPGSVYLVTEPEACAQYTAVTASEQGVGSENVGATVIDRNFLDLVKQRLSSENYQKLMTLGNGPRDMEDLFKTSVDRTIELTEQQLVQVDSWTRRPASAIFLSGGFSRNEYLFQKLNEMARNKRLLLFRGSDERNDSWTAVCMGGVIMGLGMECSPLRPANK</sequence>
<comment type="caution">
    <text evidence="1">The sequence shown here is derived from an EMBL/GenBank/DDBJ whole genome shotgun (WGS) entry which is preliminary data.</text>
</comment>
<dbReference type="SUPFAM" id="SSF53067">
    <property type="entry name" value="Actin-like ATPase domain"/>
    <property type="match status" value="2"/>
</dbReference>
<dbReference type="PANTHER" id="PTHR14187">
    <property type="entry name" value="ALPHA KINASE/ELONGATION FACTOR 2 KINASE"/>
    <property type="match status" value="1"/>
</dbReference>
<accession>A0A9P1H0P8</accession>
<evidence type="ECO:0000313" key="1">
    <source>
        <dbReference type="EMBL" id="CAI4213304.1"/>
    </source>
</evidence>
<dbReference type="PANTHER" id="PTHR14187:SF82">
    <property type="entry name" value="FAMILY CHAPERONE, PUTATIVE (AFU_ORTHOLOGUE AFUA_7G08575)-RELATED"/>
    <property type="match status" value="1"/>
</dbReference>
<gene>
    <name evidence="1" type="ORF">PPNO1_LOCUS3052</name>
</gene>
<evidence type="ECO:0008006" key="3">
    <source>
        <dbReference type="Google" id="ProtNLM"/>
    </source>
</evidence>
<keyword evidence="2" id="KW-1185">Reference proteome</keyword>
<dbReference type="InterPro" id="IPR043129">
    <property type="entry name" value="ATPase_NBD"/>
</dbReference>
<protein>
    <recommendedName>
        <fullName evidence="3">Actin-like protein</fullName>
    </recommendedName>
</protein>
<dbReference type="CDD" id="cd10170">
    <property type="entry name" value="ASKHA_NBD_HSP70"/>
    <property type="match status" value="1"/>
</dbReference>
<name>A0A9P1H0P8_9PEZI</name>
<organism evidence="1 2">
    <name type="scientific">Parascedosporium putredinis</name>
    <dbReference type="NCBI Taxonomy" id="1442378"/>
    <lineage>
        <taxon>Eukaryota</taxon>
        <taxon>Fungi</taxon>
        <taxon>Dikarya</taxon>
        <taxon>Ascomycota</taxon>
        <taxon>Pezizomycotina</taxon>
        <taxon>Sordariomycetes</taxon>
        <taxon>Hypocreomycetidae</taxon>
        <taxon>Microascales</taxon>
        <taxon>Microascaceae</taxon>
        <taxon>Parascedosporium</taxon>
    </lineage>
</organism>